<gene>
    <name evidence="2" type="ORF">H8716_08280</name>
</gene>
<evidence type="ECO:0000313" key="3">
    <source>
        <dbReference type="Proteomes" id="UP000657421"/>
    </source>
</evidence>
<comment type="caution">
    <text evidence="2">The sequence shown here is derived from an EMBL/GenBank/DDBJ whole genome shotgun (WGS) entry which is preliminary data.</text>
</comment>
<feature type="domain" description="CGGC" evidence="1">
    <location>
        <begin position="4"/>
        <end position="112"/>
    </location>
</feature>
<protein>
    <submittedName>
        <fullName evidence="2">CGGC domain-containing protein</fullName>
    </submittedName>
</protein>
<evidence type="ECO:0000313" key="2">
    <source>
        <dbReference type="EMBL" id="MBC8573077.1"/>
    </source>
</evidence>
<dbReference type="InterPro" id="IPR014925">
    <property type="entry name" value="CGGC_dom"/>
</dbReference>
<evidence type="ECO:0000259" key="1">
    <source>
        <dbReference type="SMART" id="SM01078"/>
    </source>
</evidence>
<dbReference type="EMBL" id="JACRSZ010000007">
    <property type="protein sequence ID" value="MBC8573077.1"/>
    <property type="molecule type" value="Genomic_DNA"/>
</dbReference>
<organism evidence="2 3">
    <name type="scientific">Jingyaoa shaoxingensis</name>
    <dbReference type="NCBI Taxonomy" id="2763671"/>
    <lineage>
        <taxon>Bacteria</taxon>
        <taxon>Bacillati</taxon>
        <taxon>Bacillota</taxon>
        <taxon>Clostridia</taxon>
        <taxon>Lachnospirales</taxon>
        <taxon>Lachnospiraceae</taxon>
        <taxon>Jingyaoa</taxon>
    </lineage>
</organism>
<name>A0ABR7N9J8_9FIRM</name>
<dbReference type="Pfam" id="PF08821">
    <property type="entry name" value="CGGC"/>
    <property type="match status" value="1"/>
</dbReference>
<sequence length="114" mass="12390">MSKKIAMLNCLKSNRVCTGAACLKAFNERTDAFAMYQGEEAVVSAFMRCNGCEADPDDDAGIKEKIERLSQEGITTVHVGICTKKDGSRCKVIEKMINMIQAEGIQIIDGTHGS</sequence>
<dbReference type="RefSeq" id="WP_249308106.1">
    <property type="nucleotide sequence ID" value="NZ_JACRSZ010000007.1"/>
</dbReference>
<dbReference type="SMART" id="SM01078">
    <property type="entry name" value="CGGC"/>
    <property type="match status" value="1"/>
</dbReference>
<accession>A0ABR7N9J8</accession>
<keyword evidence="3" id="KW-1185">Reference proteome</keyword>
<proteinExistence type="predicted"/>
<dbReference type="Proteomes" id="UP000657421">
    <property type="component" value="Unassembled WGS sequence"/>
</dbReference>
<reference evidence="2 3" key="1">
    <citation type="submission" date="2020-08" db="EMBL/GenBank/DDBJ databases">
        <title>Genome public.</title>
        <authorList>
            <person name="Liu C."/>
            <person name="Sun Q."/>
        </authorList>
    </citation>
    <scope>NUCLEOTIDE SEQUENCE [LARGE SCALE GENOMIC DNA]</scope>
    <source>
        <strain evidence="2 3">NSJ-46</strain>
    </source>
</reference>